<proteinExistence type="inferred from homology"/>
<feature type="region of interest" description="Disordered" evidence="5">
    <location>
        <begin position="481"/>
        <end position="510"/>
    </location>
</feature>
<dbReference type="Pfam" id="PF16135">
    <property type="entry name" value="TDBD"/>
    <property type="match status" value="1"/>
</dbReference>
<feature type="compositionally biased region" description="Polar residues" evidence="5">
    <location>
        <begin position="500"/>
        <end position="510"/>
    </location>
</feature>
<dbReference type="InterPro" id="IPR031307">
    <property type="entry name" value="Ninja_fam"/>
</dbReference>
<feature type="domain" description="Tify" evidence="6">
    <location>
        <begin position="464"/>
        <end position="490"/>
    </location>
</feature>
<evidence type="ECO:0000256" key="3">
    <source>
        <dbReference type="ARBA" id="ARBA00023242"/>
    </source>
</evidence>
<feature type="compositionally biased region" description="Low complexity" evidence="5">
    <location>
        <begin position="7"/>
        <end position="30"/>
    </location>
</feature>
<dbReference type="PANTHER" id="PTHR31413:SF12">
    <property type="entry name" value="AFP HOMOLOG 2"/>
    <property type="match status" value="1"/>
</dbReference>
<organism evidence="7 8">
    <name type="scientific">Vitis vinifera</name>
    <name type="common">Grape</name>
    <dbReference type="NCBI Taxonomy" id="29760"/>
    <lineage>
        <taxon>Eukaryota</taxon>
        <taxon>Viridiplantae</taxon>
        <taxon>Streptophyta</taxon>
        <taxon>Embryophyta</taxon>
        <taxon>Tracheophyta</taxon>
        <taxon>Spermatophyta</taxon>
        <taxon>Magnoliopsida</taxon>
        <taxon>eudicotyledons</taxon>
        <taxon>Gunneridae</taxon>
        <taxon>Pentapetalae</taxon>
        <taxon>rosids</taxon>
        <taxon>Vitales</taxon>
        <taxon>Vitaceae</taxon>
        <taxon>Viteae</taxon>
        <taxon>Vitis</taxon>
    </lineage>
</organism>
<dbReference type="GO" id="GO:0005634">
    <property type="term" value="C:nucleus"/>
    <property type="evidence" value="ECO:0007669"/>
    <property type="project" value="UniProtKB-SubCell"/>
</dbReference>
<feature type="compositionally biased region" description="Basic and acidic residues" evidence="5">
    <location>
        <begin position="107"/>
        <end position="118"/>
    </location>
</feature>
<dbReference type="EMBL" id="QGNW01000108">
    <property type="protein sequence ID" value="RVW96286.1"/>
    <property type="molecule type" value="Genomic_DNA"/>
</dbReference>
<evidence type="ECO:0000256" key="1">
    <source>
        <dbReference type="ARBA" id="ARBA00004123"/>
    </source>
</evidence>
<comment type="function">
    <text evidence="4">Acts as a negative regulator of abscisic acid (ABA) response.</text>
</comment>
<sequence length="510" mass="54935">MEDENGLELSLGLSCGGSSVKSKGKNGVPSDTRAEEVDRGNTLTDDFKNFLHPGTQKQDSSTGSQRSDPVKPQENFFSNFPKAAVEADASMNLNGRGLWAANNNRSPEVEEEKRPELGNKRKMLFDEVNHQKKHDREVHHADLHEKTKTSHISITTEDGSTAENEDVAESEVDVSTSRLASHPDDGSKRFVGAGGSSEVAKEVHGVTDSSAVDLQGQKRFNFSSENEFKRNLAYCVPFPVQSVNINVPYSLHAKESNPVGAPGTSGYSLPGMMQVMPPANNERAGIQPVNTGNLPLMFGYSPVQLPMLDKNNSWGVASHSQQFHPPYAGKGPPNSDKHNDGLKISQAAVQAIPHNSPEASHYDGRALELTKGDGKQHPTEEGSSCQTEDDVKGNNVIFRSKDGTDQAITEVFSYESSAIRPGIAADMKFGGSGSHPNLPWVSTTGSNGKTISGVTYRYSRDQIRIVCACHGSHMSPEEFVQHASEEHANPETGTGLAPFPSSNPATSAQS</sequence>
<dbReference type="PANTHER" id="PTHR31413">
    <property type="entry name" value="AFP HOMOLOG 2"/>
    <property type="match status" value="1"/>
</dbReference>
<evidence type="ECO:0000259" key="6">
    <source>
        <dbReference type="Pfam" id="PF16135"/>
    </source>
</evidence>
<evidence type="ECO:0000256" key="5">
    <source>
        <dbReference type="SAM" id="MobiDB-lite"/>
    </source>
</evidence>
<feature type="compositionally biased region" description="Basic and acidic residues" evidence="5">
    <location>
        <begin position="369"/>
        <end position="380"/>
    </location>
</feature>
<evidence type="ECO:0000313" key="7">
    <source>
        <dbReference type="EMBL" id="RVW96286.1"/>
    </source>
</evidence>
<dbReference type="Proteomes" id="UP000288805">
    <property type="component" value="Unassembled WGS sequence"/>
</dbReference>
<protein>
    <recommendedName>
        <fullName evidence="4">Ninja-family protein</fullName>
    </recommendedName>
    <alternativeName>
        <fullName evidence="4">ABI-binding protein</fullName>
    </alternativeName>
</protein>
<reference evidence="7 8" key="1">
    <citation type="journal article" date="2018" name="PLoS Genet.">
        <title>Population sequencing reveals clonal diversity and ancestral inbreeding in the grapevine cultivar Chardonnay.</title>
        <authorList>
            <person name="Roach M.J."/>
            <person name="Johnson D.L."/>
            <person name="Bohlmann J."/>
            <person name="van Vuuren H.J."/>
            <person name="Jones S.J."/>
            <person name="Pretorius I.S."/>
            <person name="Schmidt S.A."/>
            <person name="Borneman A.R."/>
        </authorList>
    </citation>
    <scope>NUCLEOTIDE SEQUENCE [LARGE SCALE GENOMIC DNA]</scope>
    <source>
        <strain evidence="8">cv. Chardonnay</strain>
        <tissue evidence="7">Leaf</tissue>
    </source>
</reference>
<feature type="region of interest" description="Disordered" evidence="5">
    <location>
        <begin position="97"/>
        <end position="118"/>
    </location>
</feature>
<dbReference type="GO" id="GO:0007165">
    <property type="term" value="P:signal transduction"/>
    <property type="evidence" value="ECO:0007669"/>
    <property type="project" value="InterPro"/>
</dbReference>
<dbReference type="AlphaFoldDB" id="A0A438IHV9"/>
<evidence type="ECO:0000256" key="4">
    <source>
        <dbReference type="RuleBase" id="RU369029"/>
    </source>
</evidence>
<comment type="subcellular location">
    <subcellularLocation>
        <location evidence="1 4">Nucleus</location>
    </subcellularLocation>
</comment>
<keyword evidence="3 4" id="KW-0539">Nucleus</keyword>
<dbReference type="InterPro" id="IPR032308">
    <property type="entry name" value="TDBD"/>
</dbReference>
<comment type="similarity">
    <text evidence="2 4">Belongs to the Ninja family.</text>
</comment>
<evidence type="ECO:0000313" key="8">
    <source>
        <dbReference type="Proteomes" id="UP000288805"/>
    </source>
</evidence>
<evidence type="ECO:0000256" key="2">
    <source>
        <dbReference type="ARBA" id="ARBA00006081"/>
    </source>
</evidence>
<name>A0A438IHV9_VITVI</name>
<comment type="caution">
    <text evidence="7">The sequence shown here is derived from an EMBL/GenBank/DDBJ whole genome shotgun (WGS) entry which is preliminary data.</text>
</comment>
<feature type="region of interest" description="Disordered" evidence="5">
    <location>
        <begin position="1"/>
        <end position="82"/>
    </location>
</feature>
<gene>
    <name evidence="7" type="primary">MC410_1</name>
    <name evidence="7" type="ORF">CK203_020794</name>
</gene>
<feature type="compositionally biased region" description="Polar residues" evidence="5">
    <location>
        <begin position="55"/>
        <end position="67"/>
    </location>
</feature>
<accession>A0A438IHV9</accession>
<feature type="region of interest" description="Disordered" evidence="5">
    <location>
        <begin position="316"/>
        <end position="340"/>
    </location>
</feature>
<feature type="compositionally biased region" description="Basic and acidic residues" evidence="5">
    <location>
        <begin position="32"/>
        <end position="49"/>
    </location>
</feature>
<feature type="region of interest" description="Disordered" evidence="5">
    <location>
        <begin position="369"/>
        <end position="391"/>
    </location>
</feature>